<keyword evidence="2" id="KW-1185">Reference proteome</keyword>
<proteinExistence type="predicted"/>
<dbReference type="RefSeq" id="WP_121252703.1">
    <property type="nucleotide sequence ID" value="NZ_RBIL01000001.1"/>
</dbReference>
<evidence type="ECO:0000313" key="1">
    <source>
        <dbReference type="EMBL" id="RKQ94043.1"/>
    </source>
</evidence>
<accession>A0A660LJ17</accession>
<dbReference type="Proteomes" id="UP000278962">
    <property type="component" value="Unassembled WGS sequence"/>
</dbReference>
<evidence type="ECO:0000313" key="2">
    <source>
        <dbReference type="Proteomes" id="UP000278962"/>
    </source>
</evidence>
<protein>
    <submittedName>
        <fullName evidence="1">Uncharacterized protein</fullName>
    </submittedName>
</protein>
<sequence>MLGAGALLLVGCGPPDEPEVDAATVWGEQLRVSQAALEAYPPNALRSAADSRVKQLESLAGATGTAPTATPSLEAALNAERRALQAHVAAVGELSDRASRELLATLIAGTAEAVSALRAELDEPPIVDSFPGQRNRP</sequence>
<name>A0A660LJ17_9ACTN</name>
<dbReference type="AlphaFoldDB" id="A0A660LJ17"/>
<comment type="caution">
    <text evidence="1">The sequence shown here is derived from an EMBL/GenBank/DDBJ whole genome shotgun (WGS) entry which is preliminary data.</text>
</comment>
<gene>
    <name evidence="1" type="ORF">C8N24_3919</name>
</gene>
<organism evidence="1 2">
    <name type="scientific">Solirubrobacter pauli</name>
    <dbReference type="NCBI Taxonomy" id="166793"/>
    <lineage>
        <taxon>Bacteria</taxon>
        <taxon>Bacillati</taxon>
        <taxon>Actinomycetota</taxon>
        <taxon>Thermoleophilia</taxon>
        <taxon>Solirubrobacterales</taxon>
        <taxon>Solirubrobacteraceae</taxon>
        <taxon>Solirubrobacter</taxon>
    </lineage>
</organism>
<dbReference type="EMBL" id="RBIL01000001">
    <property type="protein sequence ID" value="RKQ94043.1"/>
    <property type="molecule type" value="Genomic_DNA"/>
</dbReference>
<reference evidence="1 2" key="1">
    <citation type="submission" date="2018-10" db="EMBL/GenBank/DDBJ databases">
        <title>Genomic Encyclopedia of Archaeal and Bacterial Type Strains, Phase II (KMG-II): from individual species to whole genera.</title>
        <authorList>
            <person name="Goeker M."/>
        </authorList>
    </citation>
    <scope>NUCLEOTIDE SEQUENCE [LARGE SCALE GENOMIC DNA]</scope>
    <source>
        <strain evidence="1 2">DSM 14954</strain>
    </source>
</reference>